<dbReference type="InterPro" id="IPR016161">
    <property type="entry name" value="Ald_DH/histidinol_DH"/>
</dbReference>
<dbReference type="InterPro" id="IPR015590">
    <property type="entry name" value="Aldehyde_DH_dom"/>
</dbReference>
<keyword evidence="2" id="KW-0560">Oxidoreductase</keyword>
<reference evidence="4 5" key="1">
    <citation type="submission" date="2016-11" db="EMBL/GenBank/DDBJ databases">
        <authorList>
            <person name="Jaros S."/>
            <person name="Januszkiewicz K."/>
            <person name="Wedrychowicz H."/>
        </authorList>
    </citation>
    <scope>NUCLEOTIDE SEQUENCE [LARGE SCALE GENOMIC DNA]</scope>
    <source>
        <strain evidence="4 5">DSM 19980</strain>
    </source>
</reference>
<dbReference type="GO" id="GO:0016620">
    <property type="term" value="F:oxidoreductase activity, acting on the aldehyde or oxo group of donors, NAD or NADP as acceptor"/>
    <property type="evidence" value="ECO:0007669"/>
    <property type="project" value="InterPro"/>
</dbReference>
<accession>A0A1M4WE73</accession>
<dbReference type="SUPFAM" id="SSF53720">
    <property type="entry name" value="ALDH-like"/>
    <property type="match status" value="1"/>
</dbReference>
<feature type="domain" description="Aldehyde dehydrogenase" evidence="3">
    <location>
        <begin position="15"/>
        <end position="474"/>
    </location>
</feature>
<evidence type="ECO:0000313" key="5">
    <source>
        <dbReference type="Proteomes" id="UP000184346"/>
    </source>
</evidence>
<sequence>MSLVHSLYIDGDWLAGTDTLTNLNPSDTSDTIGEFAQAGTDQVQQAIVAARRGAAQWAKSGLEARYAVLMAIGDELIACKDELGRLLSREEGKTLAEGVGEVHRSGQFFHYYAAEVLRQIDDRVDSVRPGVEVETRREPVGVVGIISPWNFPLATAVWKIAPALAFGNAVIFKPANLVPASAWALTEIISRQNLPAGAFNLLMGSGSRVGDALVSSPDIDAVSFTGSLDVGRRVAAATAGNLVKCQLEMGSKNALIVAADADLDLAVEAAFAGAYSGTGQKCTASSRLIVVEAVHDAFVEKLIDKLKTVKVAHALEEGAQIGPVVDARQLESNLAWVERAKADGATLAFGGERLTRDTEGYYMAPTLFTGTRNEMAINREEVFGPIACVIKVRDYEEAITTLNDTHFGLTAGIITDSLRIASDFKARAETGCAMVNLATAGTDYHVPFGGRKDSSFGPREQGRYAREFYTQVKTCYVKGITD</sequence>
<dbReference type="Pfam" id="PF00171">
    <property type="entry name" value="Aldedh"/>
    <property type="match status" value="1"/>
</dbReference>
<dbReference type="EMBL" id="FQUJ01000004">
    <property type="protein sequence ID" value="SHE79373.1"/>
    <property type="molecule type" value="Genomic_DNA"/>
</dbReference>
<keyword evidence="5" id="KW-1185">Reference proteome</keyword>
<dbReference type="CDD" id="cd07097">
    <property type="entry name" value="ALDH_KGSADH-YcbD"/>
    <property type="match status" value="1"/>
</dbReference>
<evidence type="ECO:0000259" key="3">
    <source>
        <dbReference type="Pfam" id="PF00171"/>
    </source>
</evidence>
<evidence type="ECO:0000313" key="4">
    <source>
        <dbReference type="EMBL" id="SHE79373.1"/>
    </source>
</evidence>
<dbReference type="InterPro" id="IPR016162">
    <property type="entry name" value="Ald_DH_N"/>
</dbReference>
<dbReference type="Proteomes" id="UP000184346">
    <property type="component" value="Unassembled WGS sequence"/>
</dbReference>
<dbReference type="FunFam" id="3.40.605.10:FF:000007">
    <property type="entry name" value="NAD/NADP-dependent betaine aldehyde dehydrogenase"/>
    <property type="match status" value="1"/>
</dbReference>
<dbReference type="AlphaFoldDB" id="A0A1M4WE73"/>
<dbReference type="PANTHER" id="PTHR11699">
    <property type="entry name" value="ALDEHYDE DEHYDROGENASE-RELATED"/>
    <property type="match status" value="1"/>
</dbReference>
<dbReference type="Gene3D" id="3.40.605.10">
    <property type="entry name" value="Aldehyde Dehydrogenase, Chain A, domain 1"/>
    <property type="match status" value="1"/>
</dbReference>
<evidence type="ECO:0000256" key="1">
    <source>
        <dbReference type="ARBA" id="ARBA00009986"/>
    </source>
</evidence>
<proteinExistence type="inferred from homology"/>
<dbReference type="RefSeq" id="WP_072820698.1">
    <property type="nucleotide sequence ID" value="NZ_FQUJ01000004.1"/>
</dbReference>
<comment type="similarity">
    <text evidence="1">Belongs to the aldehyde dehydrogenase family.</text>
</comment>
<dbReference type="OrthoDB" id="9812625at2"/>
<gene>
    <name evidence="4" type="ORF">SAMN02745148_01173</name>
</gene>
<dbReference type="STRING" id="1121942.SAMN02745148_01173"/>
<organism evidence="4 5">
    <name type="scientific">Modicisalibacter ilicicola DSM 19980</name>
    <dbReference type="NCBI Taxonomy" id="1121942"/>
    <lineage>
        <taxon>Bacteria</taxon>
        <taxon>Pseudomonadati</taxon>
        <taxon>Pseudomonadota</taxon>
        <taxon>Gammaproteobacteria</taxon>
        <taxon>Oceanospirillales</taxon>
        <taxon>Halomonadaceae</taxon>
        <taxon>Modicisalibacter</taxon>
    </lineage>
</organism>
<protein>
    <submittedName>
        <fullName evidence="4">Aldehyde dehydrogenase (NAD+)</fullName>
    </submittedName>
</protein>
<name>A0A1M4WE73_9GAMM</name>
<dbReference type="Gene3D" id="3.40.309.10">
    <property type="entry name" value="Aldehyde Dehydrogenase, Chain A, domain 2"/>
    <property type="match status" value="1"/>
</dbReference>
<dbReference type="InterPro" id="IPR016163">
    <property type="entry name" value="Ald_DH_C"/>
</dbReference>
<evidence type="ECO:0000256" key="2">
    <source>
        <dbReference type="ARBA" id="ARBA00023002"/>
    </source>
</evidence>